<sequence length="343" mass="39728">MRAKLPLRASFILKIIVFLIIFKIIDMSVGGALYYYKYFDKPDMHELMWRDFYSHENNSIDVMFLGSSHARFAFDSGYFDRELNTKTFNLSSSGQTPLVGYYALKEALKYQKPKVLVYEVYWRMLGATDNVTPAYFVFDYIKGCATKVEMLAALSGEKTFSSFFMETAIKTYKNRDGLIPAVKKVLNGELINSDVEVGNNIEYTDFTYYKNGYFGSEKIATPYKLSVANPFKKAGLNFKWNQRQLEYMKKTLILCKENNVKVIMVAAPVPRPTMDFLKDYDEAYGHIKSIADSFKIDFMDYNLINRQTGMFTNDMFYDSNHLNVKGTGVLDRHFAPVIKKYLY</sequence>
<evidence type="ECO:0000313" key="3">
    <source>
        <dbReference type="Proteomes" id="UP000191554"/>
    </source>
</evidence>
<dbReference type="OrthoDB" id="9796702at2"/>
<dbReference type="RefSeq" id="WP_080066307.1">
    <property type="nucleotide sequence ID" value="NZ_MZGX01000032.1"/>
</dbReference>
<dbReference type="SUPFAM" id="SSF52266">
    <property type="entry name" value="SGNH hydrolase"/>
    <property type="match status" value="1"/>
</dbReference>
<comment type="caution">
    <text evidence="2">The sequence shown here is derived from an EMBL/GenBank/DDBJ whole genome shotgun (WGS) entry which is preliminary data.</text>
</comment>
<evidence type="ECO:0000313" key="2">
    <source>
        <dbReference type="EMBL" id="OPX42222.1"/>
    </source>
</evidence>
<evidence type="ECO:0000256" key="1">
    <source>
        <dbReference type="SAM" id="Phobius"/>
    </source>
</evidence>
<dbReference type="InterPro" id="IPR036514">
    <property type="entry name" value="SGNH_hydro_sf"/>
</dbReference>
<feature type="transmembrane region" description="Helical" evidence="1">
    <location>
        <begin position="12"/>
        <end position="36"/>
    </location>
</feature>
<reference evidence="2 3" key="1">
    <citation type="submission" date="2017-03" db="EMBL/GenBank/DDBJ databases">
        <title>Genome sequence of Clostridium hungatei DSM 14427.</title>
        <authorList>
            <person name="Poehlein A."/>
            <person name="Daniel R."/>
        </authorList>
    </citation>
    <scope>NUCLEOTIDE SEQUENCE [LARGE SCALE GENOMIC DNA]</scope>
    <source>
        <strain evidence="2 3">DSM 14427</strain>
    </source>
</reference>
<name>A0A1V4SE74_RUMHU</name>
<dbReference type="EMBL" id="MZGX01000032">
    <property type="protein sequence ID" value="OPX42222.1"/>
    <property type="molecule type" value="Genomic_DNA"/>
</dbReference>
<dbReference type="InterPro" id="IPR011468">
    <property type="entry name" value="DUF1574"/>
</dbReference>
<dbReference type="Proteomes" id="UP000191554">
    <property type="component" value="Unassembled WGS sequence"/>
</dbReference>
<protein>
    <submittedName>
        <fullName evidence="2">Uncharacterized protein</fullName>
    </submittedName>
</protein>
<dbReference type="Gene3D" id="3.40.50.1110">
    <property type="entry name" value="SGNH hydrolase"/>
    <property type="match status" value="1"/>
</dbReference>
<gene>
    <name evidence="2" type="ORF">CLHUN_38720</name>
</gene>
<proteinExistence type="predicted"/>
<keyword evidence="3" id="KW-1185">Reference proteome</keyword>
<accession>A0A1V4SE74</accession>
<dbReference type="STRING" id="48256.CLHUN_38720"/>
<keyword evidence="1" id="KW-1133">Transmembrane helix</keyword>
<organism evidence="2 3">
    <name type="scientific">Ruminiclostridium hungatei</name>
    <name type="common">Clostridium hungatei</name>
    <dbReference type="NCBI Taxonomy" id="48256"/>
    <lineage>
        <taxon>Bacteria</taxon>
        <taxon>Bacillati</taxon>
        <taxon>Bacillota</taxon>
        <taxon>Clostridia</taxon>
        <taxon>Eubacteriales</taxon>
        <taxon>Oscillospiraceae</taxon>
        <taxon>Ruminiclostridium</taxon>
    </lineage>
</organism>
<dbReference type="Pfam" id="PF07611">
    <property type="entry name" value="DUF1574"/>
    <property type="match status" value="1"/>
</dbReference>
<keyword evidence="1" id="KW-0812">Transmembrane</keyword>
<keyword evidence="1" id="KW-0472">Membrane</keyword>
<dbReference type="AlphaFoldDB" id="A0A1V4SE74"/>